<evidence type="ECO:0000259" key="1">
    <source>
        <dbReference type="Pfam" id="PF02885"/>
    </source>
</evidence>
<dbReference type="GO" id="GO:0016740">
    <property type="term" value="F:transferase activity"/>
    <property type="evidence" value="ECO:0007669"/>
    <property type="project" value="UniProtKB-KW"/>
</dbReference>
<dbReference type="PANTHER" id="PTHR43285:SF2">
    <property type="entry name" value="ANTHRANILATE PHOSPHORIBOSYLTRANSFERASE"/>
    <property type="match status" value="1"/>
</dbReference>
<reference evidence="2 3" key="1">
    <citation type="submission" date="2021-05" db="EMBL/GenBank/DDBJ databases">
        <title>Culturable bacteria isolated from Daya Bay.</title>
        <authorList>
            <person name="Zheng W."/>
            <person name="Yu S."/>
            <person name="Huang Y."/>
        </authorList>
    </citation>
    <scope>NUCLEOTIDE SEQUENCE [LARGE SCALE GENOMIC DNA]</scope>
    <source>
        <strain evidence="2 3">DP4N28-5</strain>
    </source>
</reference>
<accession>A0ABS6T6F2</accession>
<keyword evidence="2" id="KW-0808">Transferase</keyword>
<evidence type="ECO:0000313" key="3">
    <source>
        <dbReference type="Proteomes" id="UP000756530"/>
    </source>
</evidence>
<dbReference type="PANTHER" id="PTHR43285">
    <property type="entry name" value="ANTHRANILATE PHOSPHORIBOSYLTRANSFERASE"/>
    <property type="match status" value="1"/>
</dbReference>
<organism evidence="2 3">
    <name type="scientific">Maritimibacter dapengensis</name>
    <dbReference type="NCBI Taxonomy" id="2836868"/>
    <lineage>
        <taxon>Bacteria</taxon>
        <taxon>Pseudomonadati</taxon>
        <taxon>Pseudomonadota</taxon>
        <taxon>Alphaproteobacteria</taxon>
        <taxon>Rhodobacterales</taxon>
        <taxon>Roseobacteraceae</taxon>
        <taxon>Maritimibacter</taxon>
    </lineage>
</organism>
<dbReference type="NCBIfam" id="NF006564">
    <property type="entry name" value="PRK09071.1"/>
    <property type="match status" value="1"/>
</dbReference>
<dbReference type="Proteomes" id="UP000756530">
    <property type="component" value="Unassembled WGS sequence"/>
</dbReference>
<keyword evidence="3" id="KW-1185">Reference proteome</keyword>
<dbReference type="EMBL" id="JAHUZE010000003">
    <property type="protein sequence ID" value="MBV7380111.1"/>
    <property type="molecule type" value="Genomic_DNA"/>
</dbReference>
<evidence type="ECO:0000313" key="2">
    <source>
        <dbReference type="EMBL" id="MBV7380111.1"/>
    </source>
</evidence>
<dbReference type="RefSeq" id="WP_218393302.1">
    <property type="nucleotide sequence ID" value="NZ_JAHUZE010000003.1"/>
</dbReference>
<proteinExistence type="predicted"/>
<feature type="domain" description="Glycosyl transferase family 3 N-terminal" evidence="1">
    <location>
        <begin position="44"/>
        <end position="98"/>
    </location>
</feature>
<protein>
    <submittedName>
        <fullName evidence="2">Glycosyl transferase family protein</fullName>
    </submittedName>
</protein>
<dbReference type="Pfam" id="PF02885">
    <property type="entry name" value="Glycos_trans_3N"/>
    <property type="match status" value="1"/>
</dbReference>
<gene>
    <name evidence="2" type="ORF">KJP28_14360</name>
</gene>
<name>A0ABS6T6F2_9RHOB</name>
<sequence length="356" mass="39819">MHVFLAYTPAWIKLMMGDMNIQRPFTAENPHPFAPYVAILARGKTKQRPFTFEEARDSMAMILRGEALPEQIGAYLMLLRLKEETPEEIAGFATGTRDTFPKIEIPPVDLDWSCYAGKRVQLPWFLLSVSALVQSGTKVVMHGAEGHTPGRIYTRDVLARFGLPIAESFEEGAQQVESGFTYLPLEVLNPMLRDLIELKPVLGLRSPVNSFTRLLNPFNAPSVMQGIFHRGFLDIHSGAARILNIPNMAVFRGDGGEIEMRPNKPCPVWTTHADSEPEIETWPATLDDGHAPADSEMNPDRLLDVWEGRDSDVYAREAAISTLAVTIATMQRAENSQAARELAETLWGDRDKTRLF</sequence>
<dbReference type="InterPro" id="IPR005940">
    <property type="entry name" value="Anthranilate_Pribosyl_Tfrase"/>
</dbReference>
<comment type="caution">
    <text evidence="2">The sequence shown here is derived from an EMBL/GenBank/DDBJ whole genome shotgun (WGS) entry which is preliminary data.</text>
</comment>
<dbReference type="InterPro" id="IPR017459">
    <property type="entry name" value="Glycosyl_Trfase_fam3_N_dom"/>
</dbReference>